<dbReference type="RefSeq" id="WP_371842917.1">
    <property type="nucleotide sequence ID" value="NZ_JBGMEL010000004.1"/>
</dbReference>
<keyword evidence="7" id="KW-0482">Metalloprotease</keyword>
<comment type="similarity">
    <text evidence="2">Belongs to the peptidase M24B family.</text>
</comment>
<dbReference type="InterPro" id="IPR007865">
    <property type="entry name" value="Aminopep_P_N"/>
</dbReference>
<feature type="domain" description="Aminopeptidase P N-terminal" evidence="8">
    <location>
        <begin position="1"/>
        <end position="133"/>
    </location>
</feature>
<comment type="caution">
    <text evidence="9">The sequence shown here is derived from an EMBL/GenBank/DDBJ whole genome shotgun (WGS) entry which is preliminary data.</text>
</comment>
<name>A0ABV4NKF1_9GAMM</name>
<evidence type="ECO:0000256" key="1">
    <source>
        <dbReference type="ARBA" id="ARBA00001424"/>
    </source>
</evidence>
<evidence type="ECO:0000256" key="4">
    <source>
        <dbReference type="ARBA" id="ARBA00022670"/>
    </source>
</evidence>
<protein>
    <recommendedName>
        <fullName evidence="3">Xaa-Pro aminopeptidase</fullName>
        <ecNumber evidence="3">3.4.11.9</ecNumber>
    </recommendedName>
</protein>
<dbReference type="PANTHER" id="PTHR43226">
    <property type="entry name" value="XAA-PRO AMINOPEPTIDASE 3"/>
    <property type="match status" value="1"/>
</dbReference>
<dbReference type="Proteomes" id="UP001569414">
    <property type="component" value="Unassembled WGS sequence"/>
</dbReference>
<sequence length="181" mass="21182">MVEYARRRTQLLAELAPNSIAIIASGTEQLPSLDTYFPCRQDSDFLYLTGFPEPEALLVLLLGRSQGETLLFCREREREKECWEGPRLGPERALSQFGLSDAFPISDLDDNLPGLLGGRERVYFPMGRYAHLDWRLRAHRQAIEEAPGNKRSPEMVDLDYQLWELRQRHFMKLTWRRSERR</sequence>
<keyword evidence="9" id="KW-0031">Aminopeptidase</keyword>
<evidence type="ECO:0000256" key="2">
    <source>
        <dbReference type="ARBA" id="ARBA00008766"/>
    </source>
</evidence>
<dbReference type="Gene3D" id="3.40.350.10">
    <property type="entry name" value="Creatinase/prolidase N-terminal domain"/>
    <property type="match status" value="1"/>
</dbReference>
<evidence type="ECO:0000259" key="8">
    <source>
        <dbReference type="SMART" id="SM01011"/>
    </source>
</evidence>
<keyword evidence="10" id="KW-1185">Reference proteome</keyword>
<dbReference type="InterPro" id="IPR029149">
    <property type="entry name" value="Creatin/AminoP/Spt16_N"/>
</dbReference>
<proteinExistence type="inferred from homology"/>
<keyword evidence="5" id="KW-0479">Metal-binding</keyword>
<dbReference type="GO" id="GO:0004177">
    <property type="term" value="F:aminopeptidase activity"/>
    <property type="evidence" value="ECO:0007669"/>
    <property type="project" value="UniProtKB-KW"/>
</dbReference>
<comment type="catalytic activity">
    <reaction evidence="1">
        <text>Release of any N-terminal amino acid, including proline, that is linked to proline, even from a dipeptide or tripeptide.</text>
        <dbReference type="EC" id="3.4.11.9"/>
    </reaction>
</comment>
<evidence type="ECO:0000256" key="7">
    <source>
        <dbReference type="ARBA" id="ARBA00023049"/>
    </source>
</evidence>
<organism evidence="9 10">
    <name type="scientific">Microbulbifer echini</name>
    <dbReference type="NCBI Taxonomy" id="1529067"/>
    <lineage>
        <taxon>Bacteria</taxon>
        <taxon>Pseudomonadati</taxon>
        <taxon>Pseudomonadota</taxon>
        <taxon>Gammaproteobacteria</taxon>
        <taxon>Cellvibrionales</taxon>
        <taxon>Microbulbiferaceae</taxon>
        <taxon>Microbulbifer</taxon>
    </lineage>
</organism>
<dbReference type="SUPFAM" id="SSF53092">
    <property type="entry name" value="Creatinase/prolidase N-terminal domain"/>
    <property type="match status" value="1"/>
</dbReference>
<dbReference type="EMBL" id="JBGMEL010000004">
    <property type="protein sequence ID" value="MFA0790044.1"/>
    <property type="molecule type" value="Genomic_DNA"/>
</dbReference>
<dbReference type="SMART" id="SM01011">
    <property type="entry name" value="AMP_N"/>
    <property type="match status" value="1"/>
</dbReference>
<accession>A0ABV4NKF1</accession>
<dbReference type="PANTHER" id="PTHR43226:SF4">
    <property type="entry name" value="XAA-PRO AMINOPEPTIDASE 3"/>
    <property type="match status" value="1"/>
</dbReference>
<evidence type="ECO:0000256" key="5">
    <source>
        <dbReference type="ARBA" id="ARBA00022723"/>
    </source>
</evidence>
<dbReference type="InterPro" id="IPR052433">
    <property type="entry name" value="X-Pro_dipept-like"/>
</dbReference>
<evidence type="ECO:0000256" key="6">
    <source>
        <dbReference type="ARBA" id="ARBA00022801"/>
    </source>
</evidence>
<dbReference type="EC" id="3.4.11.9" evidence="3"/>
<keyword evidence="6" id="KW-0378">Hydrolase</keyword>
<evidence type="ECO:0000313" key="10">
    <source>
        <dbReference type="Proteomes" id="UP001569414"/>
    </source>
</evidence>
<gene>
    <name evidence="9" type="ORF">ACCI51_05755</name>
</gene>
<dbReference type="Pfam" id="PF05195">
    <property type="entry name" value="AMP_N"/>
    <property type="match status" value="1"/>
</dbReference>
<evidence type="ECO:0000256" key="3">
    <source>
        <dbReference type="ARBA" id="ARBA00012574"/>
    </source>
</evidence>
<evidence type="ECO:0000313" key="9">
    <source>
        <dbReference type="EMBL" id="MFA0790044.1"/>
    </source>
</evidence>
<reference evidence="9 10" key="1">
    <citation type="submission" date="2024-08" db="EMBL/GenBank/DDBJ databases">
        <authorList>
            <person name="Ishaq N."/>
        </authorList>
    </citation>
    <scope>NUCLEOTIDE SEQUENCE [LARGE SCALE GENOMIC DNA]</scope>
    <source>
        <strain evidence="9 10">JCM 30400</strain>
    </source>
</reference>
<keyword evidence="4" id="KW-0645">Protease</keyword>